<comment type="caution">
    <text evidence="2">The sequence shown here is derived from an EMBL/GenBank/DDBJ whole genome shotgun (WGS) entry which is preliminary data.</text>
</comment>
<evidence type="ECO:0000256" key="1">
    <source>
        <dbReference type="SAM" id="MobiDB-lite"/>
    </source>
</evidence>
<proteinExistence type="predicted"/>
<dbReference type="GeneID" id="64661009"/>
<feature type="region of interest" description="Disordered" evidence="1">
    <location>
        <begin position="1"/>
        <end position="21"/>
    </location>
</feature>
<dbReference type="RefSeq" id="XP_041227988.1">
    <property type="nucleotide sequence ID" value="XM_041366711.1"/>
</dbReference>
<keyword evidence="3" id="KW-1185">Reference proteome</keyword>
<sequence>MSTVSETDPEDSFPSTPDSKHSGGACYPFLGTSRGAESHQLPCFQDIHTFDSQLGRPQADHNNQLGAPDSTTNDVFLKYMDGLSPASCRYVVHYKEAVRERQHMRLFTTYWELEETNRLRTLLTSLYAETDLEFCRTERETQVLLKALVTKQILSQTAADVNYLTAMHQCNKMSLQETDAQLDLLQDHPKHLFPNLGDTSSCAANALVDV</sequence>
<name>A0AAD4HMT2_9AGAM</name>
<dbReference type="Proteomes" id="UP001195769">
    <property type="component" value="Unassembled WGS sequence"/>
</dbReference>
<gene>
    <name evidence="2" type="ORF">F5891DRAFT_1186523</name>
</gene>
<dbReference type="AlphaFoldDB" id="A0AAD4HMT2"/>
<reference evidence="2" key="1">
    <citation type="journal article" date="2020" name="New Phytol.">
        <title>Comparative genomics reveals dynamic genome evolution in host specialist ectomycorrhizal fungi.</title>
        <authorList>
            <person name="Lofgren L.A."/>
            <person name="Nguyen N.H."/>
            <person name="Vilgalys R."/>
            <person name="Ruytinx J."/>
            <person name="Liao H.L."/>
            <person name="Branco S."/>
            <person name="Kuo A."/>
            <person name="LaButti K."/>
            <person name="Lipzen A."/>
            <person name="Andreopoulos W."/>
            <person name="Pangilinan J."/>
            <person name="Riley R."/>
            <person name="Hundley H."/>
            <person name="Na H."/>
            <person name="Barry K."/>
            <person name="Grigoriev I.V."/>
            <person name="Stajich J.E."/>
            <person name="Kennedy P.G."/>
        </authorList>
    </citation>
    <scope>NUCLEOTIDE SEQUENCE</scope>
    <source>
        <strain evidence="2">FC203</strain>
    </source>
</reference>
<accession>A0AAD4HMT2</accession>
<organism evidence="2 3">
    <name type="scientific">Suillus fuscotomentosus</name>
    <dbReference type="NCBI Taxonomy" id="1912939"/>
    <lineage>
        <taxon>Eukaryota</taxon>
        <taxon>Fungi</taxon>
        <taxon>Dikarya</taxon>
        <taxon>Basidiomycota</taxon>
        <taxon>Agaricomycotina</taxon>
        <taxon>Agaricomycetes</taxon>
        <taxon>Agaricomycetidae</taxon>
        <taxon>Boletales</taxon>
        <taxon>Suillineae</taxon>
        <taxon>Suillaceae</taxon>
        <taxon>Suillus</taxon>
    </lineage>
</organism>
<dbReference type="EMBL" id="JABBWK010000017">
    <property type="protein sequence ID" value="KAG1902413.1"/>
    <property type="molecule type" value="Genomic_DNA"/>
</dbReference>
<evidence type="ECO:0000313" key="2">
    <source>
        <dbReference type="EMBL" id="KAG1902413.1"/>
    </source>
</evidence>
<protein>
    <submittedName>
        <fullName evidence="2">Uncharacterized protein</fullName>
    </submittedName>
</protein>
<evidence type="ECO:0000313" key="3">
    <source>
        <dbReference type="Proteomes" id="UP001195769"/>
    </source>
</evidence>